<evidence type="ECO:0000313" key="1">
    <source>
        <dbReference type="EMBL" id="KIO73252.1"/>
    </source>
</evidence>
<proteinExistence type="predicted"/>
<organism evidence="1 2">
    <name type="scientific">Caldibacillus thermoamylovorans</name>
    <dbReference type="NCBI Taxonomy" id="35841"/>
    <lineage>
        <taxon>Bacteria</taxon>
        <taxon>Bacillati</taxon>
        <taxon>Bacillota</taxon>
        <taxon>Bacilli</taxon>
        <taxon>Bacillales</taxon>
        <taxon>Bacillaceae</taxon>
        <taxon>Caldibacillus</taxon>
    </lineage>
</organism>
<protein>
    <submittedName>
        <fullName evidence="1">Uncharacterized protein</fullName>
    </submittedName>
</protein>
<dbReference type="Proteomes" id="UP000032076">
    <property type="component" value="Unassembled WGS sequence"/>
</dbReference>
<accession>A0A0D0ER75</accession>
<dbReference type="AlphaFoldDB" id="A0A0D0ER75"/>
<gene>
    <name evidence="1" type="ORF">B4167_2298</name>
</gene>
<name>A0A0D0ER75_9BACI</name>
<evidence type="ECO:0000313" key="2">
    <source>
        <dbReference type="Proteomes" id="UP000032076"/>
    </source>
</evidence>
<sequence>MKNRKKKLDERNNTVLDGKLDKGRAVKSHRFCLLDSRNRIKRLKEKILYREKSRK</sequence>
<reference evidence="1 2" key="1">
    <citation type="submission" date="2015-01" db="EMBL/GenBank/DDBJ databases">
        <title>Draft Genome Sequences of Four Bacillus thermoamylovorans Strains, Isolated From Food Products.</title>
        <authorList>
            <person name="Krawcyk A.O."/>
            <person name="Berendsen E.M."/>
            <person name="Eijlander R.T."/>
            <person name="de Jong A."/>
            <person name="Wells-Bennik M."/>
            <person name="Kuipers O.P."/>
        </authorList>
    </citation>
    <scope>NUCLEOTIDE SEQUENCE [LARGE SCALE GENOMIC DNA]</scope>
    <source>
        <strain evidence="1 2">B4167</strain>
    </source>
</reference>
<comment type="caution">
    <text evidence="1">The sequence shown here is derived from an EMBL/GenBank/DDBJ whole genome shotgun (WGS) entry which is preliminary data.</text>
</comment>
<dbReference type="EMBL" id="JXLU01000054">
    <property type="protein sequence ID" value="KIO73252.1"/>
    <property type="molecule type" value="Genomic_DNA"/>
</dbReference>